<name>A0A8S1ZYU3_ARAAE</name>
<accession>A0A8S1ZYU3</accession>
<evidence type="ECO:0008006" key="3">
    <source>
        <dbReference type="Google" id="ProtNLM"/>
    </source>
</evidence>
<protein>
    <recommendedName>
        <fullName evidence="3">CCHC-type domain-containing protein</fullName>
    </recommendedName>
</protein>
<dbReference type="AlphaFoldDB" id="A0A8S1ZYU3"/>
<keyword evidence="2" id="KW-1185">Reference proteome</keyword>
<reference evidence="1" key="1">
    <citation type="submission" date="2021-01" db="EMBL/GenBank/DDBJ databases">
        <authorList>
            <person name="Bezrukov I."/>
        </authorList>
    </citation>
    <scope>NUCLEOTIDE SEQUENCE</scope>
</reference>
<dbReference type="Proteomes" id="UP000682877">
    <property type="component" value="Chromosome 3"/>
</dbReference>
<gene>
    <name evidence="1" type="ORF">AARE701A_LOCUS8397</name>
</gene>
<dbReference type="EMBL" id="LR999453">
    <property type="protein sequence ID" value="CAE5977753.1"/>
    <property type="molecule type" value="Genomic_DNA"/>
</dbReference>
<sequence>MELFEDGDSSEQLSKPFKKQKCLSHEIYIPAPLLAKIASLVAEEGVGELKNWILAGREGVEAALSYETLSRVRLDKSPHFIWWSMPHSTYYAFFQKCLSQKNKYAMFAEMSKGLAYESLVNSCYRRGHWALAYKHFVPTRVDFGGQQSVGYLYQPPTMHRVIGQPRCGRCTRPGHTNRQCRYRFQP</sequence>
<proteinExistence type="predicted"/>
<organism evidence="1 2">
    <name type="scientific">Arabidopsis arenosa</name>
    <name type="common">Sand rock-cress</name>
    <name type="synonym">Cardaminopsis arenosa</name>
    <dbReference type="NCBI Taxonomy" id="38785"/>
    <lineage>
        <taxon>Eukaryota</taxon>
        <taxon>Viridiplantae</taxon>
        <taxon>Streptophyta</taxon>
        <taxon>Embryophyta</taxon>
        <taxon>Tracheophyta</taxon>
        <taxon>Spermatophyta</taxon>
        <taxon>Magnoliopsida</taxon>
        <taxon>eudicotyledons</taxon>
        <taxon>Gunneridae</taxon>
        <taxon>Pentapetalae</taxon>
        <taxon>rosids</taxon>
        <taxon>malvids</taxon>
        <taxon>Brassicales</taxon>
        <taxon>Brassicaceae</taxon>
        <taxon>Camelineae</taxon>
        <taxon>Arabidopsis</taxon>
    </lineage>
</organism>
<evidence type="ECO:0000313" key="1">
    <source>
        <dbReference type="EMBL" id="CAE5977753.1"/>
    </source>
</evidence>
<evidence type="ECO:0000313" key="2">
    <source>
        <dbReference type="Proteomes" id="UP000682877"/>
    </source>
</evidence>